<gene>
    <name evidence="2" type="ORF">B0H15DRAFT_829753</name>
</gene>
<dbReference type="GO" id="GO:0016787">
    <property type="term" value="F:hydrolase activity"/>
    <property type="evidence" value="ECO:0007669"/>
    <property type="project" value="UniProtKB-KW"/>
</dbReference>
<dbReference type="AlphaFoldDB" id="A0AAD6UDB8"/>
<keyword evidence="2" id="KW-0378">Hydrolase</keyword>
<dbReference type="InterPro" id="IPR029058">
    <property type="entry name" value="AB_hydrolase_fold"/>
</dbReference>
<dbReference type="EMBL" id="JARJCN010000014">
    <property type="protein sequence ID" value="KAJ7094483.1"/>
    <property type="molecule type" value="Genomic_DNA"/>
</dbReference>
<sequence length="256" mass="27319">MALVPLSFGAAGNPPLILIHDISGSPFAYLPFASHLALSQYTIYGLSALSPESPPAAVQGFEYPSVSAWAEAYAALIESELKTELAADRRVVLGGWSLGGILAAEIARIFARRRSEKSVQVLGLVLIDTYAPWQPILRAGPRGLEGPGGAVVESAYFTPVELIGIVNLLEHTERAAWPGMDGTRCSAWLITPSVAAANGLEEWFDNNGAGRVRRIGQGRDGCDHFSMMDPGAGWIDEVIVVVSDALQSFNVMRVGE</sequence>
<evidence type="ECO:0000313" key="3">
    <source>
        <dbReference type="Proteomes" id="UP001222325"/>
    </source>
</evidence>
<keyword evidence="3" id="KW-1185">Reference proteome</keyword>
<name>A0AAD6UDB8_9AGAR</name>
<proteinExistence type="predicted"/>
<accession>A0AAD6UDB8</accession>
<dbReference type="SUPFAM" id="SSF53474">
    <property type="entry name" value="alpha/beta-Hydrolases"/>
    <property type="match status" value="1"/>
</dbReference>
<dbReference type="Pfam" id="PF00975">
    <property type="entry name" value="Thioesterase"/>
    <property type="match status" value="1"/>
</dbReference>
<dbReference type="Gene3D" id="3.40.50.1820">
    <property type="entry name" value="alpha/beta hydrolase"/>
    <property type="match status" value="1"/>
</dbReference>
<reference evidence="2" key="1">
    <citation type="submission" date="2023-03" db="EMBL/GenBank/DDBJ databases">
        <title>Massive genome expansion in bonnet fungi (Mycena s.s.) driven by repeated elements and novel gene families across ecological guilds.</title>
        <authorList>
            <consortium name="Lawrence Berkeley National Laboratory"/>
            <person name="Harder C.B."/>
            <person name="Miyauchi S."/>
            <person name="Viragh M."/>
            <person name="Kuo A."/>
            <person name="Thoen E."/>
            <person name="Andreopoulos B."/>
            <person name="Lu D."/>
            <person name="Skrede I."/>
            <person name="Drula E."/>
            <person name="Henrissat B."/>
            <person name="Morin E."/>
            <person name="Kohler A."/>
            <person name="Barry K."/>
            <person name="LaButti K."/>
            <person name="Morin E."/>
            <person name="Salamov A."/>
            <person name="Lipzen A."/>
            <person name="Mereny Z."/>
            <person name="Hegedus B."/>
            <person name="Baldrian P."/>
            <person name="Stursova M."/>
            <person name="Weitz H."/>
            <person name="Taylor A."/>
            <person name="Grigoriev I.V."/>
            <person name="Nagy L.G."/>
            <person name="Martin F."/>
            <person name="Kauserud H."/>
        </authorList>
    </citation>
    <scope>NUCLEOTIDE SEQUENCE</scope>
    <source>
        <strain evidence="2">CBHHK173m</strain>
    </source>
</reference>
<comment type="caution">
    <text evidence="2">The sequence shown here is derived from an EMBL/GenBank/DDBJ whole genome shotgun (WGS) entry which is preliminary data.</text>
</comment>
<feature type="domain" description="Thioesterase" evidence="1">
    <location>
        <begin position="15"/>
        <end position="132"/>
    </location>
</feature>
<evidence type="ECO:0000313" key="2">
    <source>
        <dbReference type="EMBL" id="KAJ7094483.1"/>
    </source>
</evidence>
<protein>
    <submittedName>
        <fullName evidence="2">Alpha/Beta hydrolase protein</fullName>
    </submittedName>
</protein>
<dbReference type="Proteomes" id="UP001222325">
    <property type="component" value="Unassembled WGS sequence"/>
</dbReference>
<dbReference type="InterPro" id="IPR001031">
    <property type="entry name" value="Thioesterase"/>
</dbReference>
<evidence type="ECO:0000259" key="1">
    <source>
        <dbReference type="Pfam" id="PF00975"/>
    </source>
</evidence>
<organism evidence="2 3">
    <name type="scientific">Mycena belliarum</name>
    <dbReference type="NCBI Taxonomy" id="1033014"/>
    <lineage>
        <taxon>Eukaryota</taxon>
        <taxon>Fungi</taxon>
        <taxon>Dikarya</taxon>
        <taxon>Basidiomycota</taxon>
        <taxon>Agaricomycotina</taxon>
        <taxon>Agaricomycetes</taxon>
        <taxon>Agaricomycetidae</taxon>
        <taxon>Agaricales</taxon>
        <taxon>Marasmiineae</taxon>
        <taxon>Mycenaceae</taxon>
        <taxon>Mycena</taxon>
    </lineage>
</organism>